<evidence type="ECO:0000313" key="6">
    <source>
        <dbReference type="Proteomes" id="UP000014028"/>
    </source>
</evidence>
<proteinExistence type="predicted"/>
<dbReference type="InterPro" id="IPR050206">
    <property type="entry name" value="FtsK/SpoIIIE/SftA"/>
</dbReference>
<protein>
    <recommendedName>
        <fullName evidence="4">FtsK domain-containing protein</fullName>
    </recommendedName>
</protein>
<evidence type="ECO:0000313" key="5">
    <source>
        <dbReference type="EMBL" id="EOQ00999.1"/>
    </source>
</evidence>
<dbReference type="InterPro" id="IPR002543">
    <property type="entry name" value="FtsK_dom"/>
</dbReference>
<dbReference type="PROSITE" id="PS50901">
    <property type="entry name" value="FTSK"/>
    <property type="match status" value="1"/>
</dbReference>
<organism evidence="5 6">
    <name type="scientific">Bacillus cereus VD184</name>
    <dbReference type="NCBI Taxonomy" id="1053242"/>
    <lineage>
        <taxon>Bacteria</taxon>
        <taxon>Bacillati</taxon>
        <taxon>Bacillota</taxon>
        <taxon>Bacilli</taxon>
        <taxon>Bacillales</taxon>
        <taxon>Bacillaceae</taxon>
        <taxon>Bacillus</taxon>
        <taxon>Bacillus cereus group</taxon>
    </lineage>
</organism>
<dbReference type="PANTHER" id="PTHR22683:SF1">
    <property type="entry name" value="TYPE VII SECRETION SYSTEM PROTEIN ESSC"/>
    <property type="match status" value="1"/>
</dbReference>
<dbReference type="RefSeq" id="WP_016124123.1">
    <property type="nucleotide sequence ID" value="NZ_KB976852.1"/>
</dbReference>
<comment type="caution">
    <text evidence="5">The sequence shown here is derived from an EMBL/GenBank/DDBJ whole genome shotgun (WGS) entry which is preliminary data.</text>
</comment>
<name>A0A9W5VPL5_BACCE</name>
<keyword evidence="2 3" id="KW-0067">ATP-binding</keyword>
<dbReference type="Gene3D" id="3.40.50.300">
    <property type="entry name" value="P-loop containing nucleotide triphosphate hydrolases"/>
    <property type="match status" value="1"/>
</dbReference>
<dbReference type="InterPro" id="IPR027417">
    <property type="entry name" value="P-loop_NTPase"/>
</dbReference>
<accession>A0A9W5VPL5</accession>
<dbReference type="Proteomes" id="UP000014028">
    <property type="component" value="Unassembled WGS sequence"/>
</dbReference>
<dbReference type="Pfam" id="PF01580">
    <property type="entry name" value="FtsK_SpoIIIE"/>
    <property type="match status" value="1"/>
</dbReference>
<feature type="binding site" evidence="3">
    <location>
        <begin position="69"/>
        <end position="76"/>
    </location>
    <ligand>
        <name>ATP</name>
        <dbReference type="ChEBI" id="CHEBI:30616"/>
    </ligand>
</feature>
<dbReference type="SUPFAM" id="SSF52540">
    <property type="entry name" value="P-loop containing nucleoside triphosphate hydrolases"/>
    <property type="match status" value="1"/>
</dbReference>
<reference evidence="5 6" key="1">
    <citation type="submission" date="2012-12" db="EMBL/GenBank/DDBJ databases">
        <title>The Genome Sequence of Bacillus cereus VD184.</title>
        <authorList>
            <consortium name="The Broad Institute Genome Sequencing Platform"/>
            <consortium name="The Broad Institute Genome Sequencing Center for Infectious Disease"/>
            <person name="Feldgarden M."/>
            <person name="Van der Auwera G.A."/>
            <person name="Mahillon J."/>
            <person name="Duprez V."/>
            <person name="Timmery S."/>
            <person name="Mattelet C."/>
            <person name="Dierick K."/>
            <person name="Sun M."/>
            <person name="Yu Z."/>
            <person name="Zhu L."/>
            <person name="Hu X."/>
            <person name="Shank E.B."/>
            <person name="Swiecicka I."/>
            <person name="Hansen B.M."/>
            <person name="Andrup L."/>
            <person name="Walker B."/>
            <person name="Young S.K."/>
            <person name="Zeng Q."/>
            <person name="Gargeya S."/>
            <person name="Fitzgerald M."/>
            <person name="Haas B."/>
            <person name="Abouelleil A."/>
            <person name="Alvarado L."/>
            <person name="Arachchi H.M."/>
            <person name="Berlin A.M."/>
            <person name="Chapman S.B."/>
            <person name="Dewar J."/>
            <person name="Goldberg J."/>
            <person name="Griggs A."/>
            <person name="Gujja S."/>
            <person name="Hansen M."/>
            <person name="Howarth C."/>
            <person name="Imamovic A."/>
            <person name="Larimer J."/>
            <person name="McCowan C."/>
            <person name="Murphy C."/>
            <person name="Neiman D."/>
            <person name="Pearson M."/>
            <person name="Priest M."/>
            <person name="Roberts A."/>
            <person name="Saif S."/>
            <person name="Shea T."/>
            <person name="Sisk P."/>
            <person name="Sykes S."/>
            <person name="Wortman J."/>
            <person name="Nusbaum C."/>
            <person name="Birren B."/>
        </authorList>
    </citation>
    <scope>NUCLEOTIDE SEQUENCE [LARGE SCALE GENOMIC DNA]</scope>
    <source>
        <strain evidence="5 6">VD184</strain>
    </source>
</reference>
<gene>
    <name evidence="5" type="ORF">IKC_06197</name>
</gene>
<evidence type="ECO:0000259" key="4">
    <source>
        <dbReference type="PROSITE" id="PS50901"/>
    </source>
</evidence>
<dbReference type="AlphaFoldDB" id="A0A9W5VPL5"/>
<feature type="domain" description="FtsK" evidence="4">
    <location>
        <begin position="52"/>
        <end position="237"/>
    </location>
</feature>
<dbReference type="GO" id="GO:0005524">
    <property type="term" value="F:ATP binding"/>
    <property type="evidence" value="ECO:0007669"/>
    <property type="project" value="UniProtKB-UniRule"/>
</dbReference>
<dbReference type="PANTHER" id="PTHR22683">
    <property type="entry name" value="SPORULATION PROTEIN RELATED"/>
    <property type="match status" value="1"/>
</dbReference>
<dbReference type="GO" id="GO:0003677">
    <property type="term" value="F:DNA binding"/>
    <property type="evidence" value="ECO:0007669"/>
    <property type="project" value="InterPro"/>
</dbReference>
<evidence type="ECO:0000256" key="3">
    <source>
        <dbReference type="PROSITE-ProRule" id="PRU00289"/>
    </source>
</evidence>
<dbReference type="EMBL" id="AHFK01000113">
    <property type="protein sequence ID" value="EOQ00999.1"/>
    <property type="molecule type" value="Genomic_DNA"/>
</dbReference>
<keyword evidence="1 3" id="KW-0547">Nucleotide-binding</keyword>
<sequence>MLFTIGAALASGAAIAYVMHDLHFEYGLPYKIDLEVNPRDDWQVPIGVNEQREQILLDFAKTPHVSLGGGTRYGKSNLLNSIIVSLLTSKPRDVKFTLIDLKGGIELGGYETVKQVTGVAYEPDEALQMLSRVYDMMKSTQEELRRSKRRKVTDKKHFIIIDEAGELNPNEAIDREEKQLKISCQKYMSQIARLGAGLGFHLILATQYPTGDVLPRQCKQNSDAVISFRVRSAVASKVILDSGGAEELPDIKGRAIFIQGANTHMVQTYRVNEQQIRHTIKNNKRKVRQHVQLPEVKAVEPAPREDTFIIEETRFSD</sequence>
<evidence type="ECO:0000256" key="1">
    <source>
        <dbReference type="ARBA" id="ARBA00022741"/>
    </source>
</evidence>
<evidence type="ECO:0000256" key="2">
    <source>
        <dbReference type="ARBA" id="ARBA00022840"/>
    </source>
</evidence>